<dbReference type="InterPro" id="IPR000182">
    <property type="entry name" value="GNAT_dom"/>
</dbReference>
<dbReference type="SUPFAM" id="SSF55729">
    <property type="entry name" value="Acyl-CoA N-acyltransferases (Nat)"/>
    <property type="match status" value="1"/>
</dbReference>
<dbReference type="InterPro" id="IPR016181">
    <property type="entry name" value="Acyl_CoA_acyltransferase"/>
</dbReference>
<comment type="caution">
    <text evidence="3">The sequence shown here is derived from an EMBL/GenBank/DDBJ whole genome shotgun (WGS) entry which is preliminary data.</text>
</comment>
<dbReference type="PROSITE" id="PS51729">
    <property type="entry name" value="GNAT_YJDJ"/>
    <property type="match status" value="1"/>
</dbReference>
<dbReference type="EMBL" id="JADEYR010000005">
    <property type="protein sequence ID" value="MBE9403978.1"/>
    <property type="molecule type" value="Genomic_DNA"/>
</dbReference>
<evidence type="ECO:0000259" key="2">
    <source>
        <dbReference type="PROSITE" id="PS51729"/>
    </source>
</evidence>
<protein>
    <submittedName>
        <fullName evidence="3">N-acetyltransferase</fullName>
    </submittedName>
</protein>
<dbReference type="RefSeq" id="WP_193865715.1">
    <property type="nucleotide sequence ID" value="NZ_JADEYR010000005.1"/>
</dbReference>
<dbReference type="Gene3D" id="3.40.630.30">
    <property type="match status" value="1"/>
</dbReference>
<dbReference type="Proteomes" id="UP000644727">
    <property type="component" value="Unassembled WGS sequence"/>
</dbReference>
<name>A0ABR9W3T7_9MICO</name>
<evidence type="ECO:0000313" key="4">
    <source>
        <dbReference type="Proteomes" id="UP000644727"/>
    </source>
</evidence>
<feature type="domain" description="N-acetyltransferase" evidence="1">
    <location>
        <begin position="1"/>
        <end position="110"/>
    </location>
</feature>
<feature type="domain" description="N-acetyltransferase" evidence="2">
    <location>
        <begin position="18"/>
        <end position="104"/>
    </location>
</feature>
<evidence type="ECO:0000313" key="3">
    <source>
        <dbReference type="EMBL" id="MBE9403978.1"/>
    </source>
</evidence>
<evidence type="ECO:0000259" key="1">
    <source>
        <dbReference type="PROSITE" id="PS51186"/>
    </source>
</evidence>
<dbReference type="PROSITE" id="PS51186">
    <property type="entry name" value="GNAT"/>
    <property type="match status" value="1"/>
</dbReference>
<sequence length="110" mass="12207">MADDDFDNPLSHPKFEIRHELNDSRFVAVEGEDVVGMLTYERTGDRVSLLHTVTDPGHRSEGIASALVRTAFTDARAASMRVAVICPFVESWLARHPEQEDIVVDEGAGR</sequence>
<accession>A0ABR9W3T7</accession>
<dbReference type="InterPro" id="IPR031165">
    <property type="entry name" value="GNAT_YJDJ"/>
</dbReference>
<keyword evidence="4" id="KW-1185">Reference proteome</keyword>
<dbReference type="PANTHER" id="PTHR31435:SF10">
    <property type="entry name" value="BSR4717 PROTEIN"/>
    <property type="match status" value="1"/>
</dbReference>
<dbReference type="Pfam" id="PF14542">
    <property type="entry name" value="Acetyltransf_CG"/>
    <property type="match status" value="1"/>
</dbReference>
<proteinExistence type="predicted"/>
<dbReference type="CDD" id="cd04301">
    <property type="entry name" value="NAT_SF"/>
    <property type="match status" value="1"/>
</dbReference>
<dbReference type="InterPro" id="IPR045057">
    <property type="entry name" value="Gcn5-rel_NAT"/>
</dbReference>
<dbReference type="PANTHER" id="PTHR31435">
    <property type="entry name" value="PROTEIN NATD1"/>
    <property type="match status" value="1"/>
</dbReference>
<gene>
    <name evidence="3" type="ORF">IOE58_07180</name>
</gene>
<organism evidence="3 4">
    <name type="scientific">Brachybacterium epidermidis</name>
    <dbReference type="NCBI Taxonomy" id="2781983"/>
    <lineage>
        <taxon>Bacteria</taxon>
        <taxon>Bacillati</taxon>
        <taxon>Actinomycetota</taxon>
        <taxon>Actinomycetes</taxon>
        <taxon>Micrococcales</taxon>
        <taxon>Dermabacteraceae</taxon>
        <taxon>Brachybacterium</taxon>
    </lineage>
</organism>
<reference evidence="3 4" key="1">
    <citation type="submission" date="2020-10" db="EMBL/GenBank/DDBJ databases">
        <title>Draft genome and description of Brachybacterium epidermidis sp nov.</title>
        <authorList>
            <person name="Boxberger M."/>
            <person name="La Scola B."/>
        </authorList>
    </citation>
    <scope>NUCLEOTIDE SEQUENCE [LARGE SCALE GENOMIC DNA]</scope>
    <source>
        <strain evidence="3 4">Marseille-Q2903</strain>
    </source>
</reference>